<evidence type="ECO:0000313" key="5">
    <source>
        <dbReference type="EMBL" id="OQE05551.1"/>
    </source>
</evidence>
<sequence length="252" mass="27503">MHITQSSPSETMLSNATTLEPAERHTNALPTPTPPTTNPPQYPKYLYFAYGSNLSPSQMKLRCRINPAHSAIPLAIATLPNWRWLICEAGYANVLPRPGLRVANQDSETAHKIPISGSEDAVYGVLYQMDVGDEGILDGYEGVDTCAAVAKPGDGVPVSVRPKVQGNGSYNKWFVEAEVVKWLDGAEGVGAGLRDGEGKVPVLVYVDENCVRIAEPKCEYIARMNRAIRESVNLGVPVGWVEEVIRKFIPKE</sequence>
<keyword evidence="2" id="KW-0456">Lyase</keyword>
<feature type="binding site" evidence="4">
    <location>
        <begin position="47"/>
        <end position="52"/>
    </location>
    <ligand>
        <name>substrate</name>
    </ligand>
</feature>
<evidence type="ECO:0000256" key="3">
    <source>
        <dbReference type="PIRSR" id="PIRSR617939-1"/>
    </source>
</evidence>
<dbReference type="EC" id="4.3.2.9" evidence="1"/>
<protein>
    <recommendedName>
        <fullName evidence="1">gamma-glutamylcyclotransferase</fullName>
        <ecNumber evidence="1">4.3.2.9</ecNumber>
    </recommendedName>
</protein>
<dbReference type="InterPro" id="IPR017939">
    <property type="entry name" value="G-Glutamylcylcotransferase"/>
</dbReference>
<dbReference type="AlphaFoldDB" id="A0A1V6RUV9"/>
<organism evidence="5 6">
    <name type="scientific">Penicillium vulpinum</name>
    <dbReference type="NCBI Taxonomy" id="29845"/>
    <lineage>
        <taxon>Eukaryota</taxon>
        <taxon>Fungi</taxon>
        <taxon>Dikarya</taxon>
        <taxon>Ascomycota</taxon>
        <taxon>Pezizomycotina</taxon>
        <taxon>Eurotiomycetes</taxon>
        <taxon>Eurotiomycetidae</taxon>
        <taxon>Eurotiales</taxon>
        <taxon>Aspergillaceae</taxon>
        <taxon>Penicillium</taxon>
    </lineage>
</organism>
<dbReference type="Gene3D" id="3.10.490.10">
    <property type="entry name" value="Gamma-glutamyl cyclotransferase-like"/>
    <property type="match status" value="1"/>
</dbReference>
<proteinExistence type="predicted"/>
<dbReference type="InterPro" id="IPR013024">
    <property type="entry name" value="GGCT-like"/>
</dbReference>
<dbReference type="SUPFAM" id="SSF110857">
    <property type="entry name" value="Gamma-glutamyl cyclotransferase-like"/>
    <property type="match status" value="1"/>
</dbReference>
<dbReference type="InterPro" id="IPR036568">
    <property type="entry name" value="GGCT-like_sf"/>
</dbReference>
<comment type="caution">
    <text evidence="5">The sequence shown here is derived from an EMBL/GenBank/DDBJ whole genome shotgun (WGS) entry which is preliminary data.</text>
</comment>
<evidence type="ECO:0000256" key="1">
    <source>
        <dbReference type="ARBA" id="ARBA00012346"/>
    </source>
</evidence>
<dbReference type="PANTHER" id="PTHR12935">
    <property type="entry name" value="GAMMA-GLUTAMYLCYCLOTRANSFERASE"/>
    <property type="match status" value="1"/>
</dbReference>
<feature type="active site" description="Proton acceptor" evidence="3">
    <location>
        <position position="141"/>
    </location>
</feature>
<dbReference type="STRING" id="29845.A0A1V6RUV9"/>
<dbReference type="CDD" id="cd06661">
    <property type="entry name" value="GGCT_like"/>
    <property type="match status" value="1"/>
</dbReference>
<reference evidence="6" key="1">
    <citation type="journal article" date="2017" name="Nat. Microbiol.">
        <title>Global analysis of biosynthetic gene clusters reveals vast potential of secondary metabolite production in Penicillium species.</title>
        <authorList>
            <person name="Nielsen J.C."/>
            <person name="Grijseels S."/>
            <person name="Prigent S."/>
            <person name="Ji B."/>
            <person name="Dainat J."/>
            <person name="Nielsen K.F."/>
            <person name="Frisvad J.C."/>
            <person name="Workman M."/>
            <person name="Nielsen J."/>
        </authorList>
    </citation>
    <scope>NUCLEOTIDE SEQUENCE [LARGE SCALE GENOMIC DNA]</scope>
    <source>
        <strain evidence="6">IBT 29486</strain>
    </source>
</reference>
<dbReference type="Proteomes" id="UP000191518">
    <property type="component" value="Unassembled WGS sequence"/>
</dbReference>
<evidence type="ECO:0000256" key="2">
    <source>
        <dbReference type="ARBA" id="ARBA00023239"/>
    </source>
</evidence>
<name>A0A1V6RUV9_9EURO</name>
<keyword evidence="6" id="KW-1185">Reference proteome</keyword>
<dbReference type="PANTHER" id="PTHR12935:SF0">
    <property type="entry name" value="GAMMA-GLUTAMYLCYCLOTRANSFERASE"/>
    <property type="match status" value="1"/>
</dbReference>
<dbReference type="EMBL" id="MDYP01000023">
    <property type="protein sequence ID" value="OQE05551.1"/>
    <property type="molecule type" value="Genomic_DNA"/>
</dbReference>
<dbReference type="GO" id="GO:0003839">
    <property type="term" value="F:gamma-glutamylcyclotransferase activity"/>
    <property type="evidence" value="ECO:0007669"/>
    <property type="project" value="UniProtKB-EC"/>
</dbReference>
<gene>
    <name evidence="5" type="ORF">PENVUL_c023G08786</name>
</gene>
<evidence type="ECO:0000256" key="4">
    <source>
        <dbReference type="PIRSR" id="PIRSR617939-2"/>
    </source>
</evidence>
<accession>A0A1V6RUV9</accession>
<evidence type="ECO:0000313" key="6">
    <source>
        <dbReference type="Proteomes" id="UP000191518"/>
    </source>
</evidence>